<feature type="region of interest" description="Disordered" evidence="1">
    <location>
        <begin position="498"/>
        <end position="517"/>
    </location>
</feature>
<dbReference type="RefSeq" id="XP_060312921.1">
    <property type="nucleotide sequence ID" value="XM_060456647.1"/>
</dbReference>
<dbReference type="AlphaFoldDB" id="A0AAI9YWM8"/>
<accession>A0AAI9YWM8</accession>
<comment type="caution">
    <text evidence="2">The sequence shown here is derived from an EMBL/GenBank/DDBJ whole genome shotgun (WGS) entry which is preliminary data.</text>
</comment>
<name>A0AAI9YWM8_9PEZI</name>
<dbReference type="GeneID" id="85340194"/>
<feature type="region of interest" description="Disordered" evidence="1">
    <location>
        <begin position="1"/>
        <end position="25"/>
    </location>
</feature>
<feature type="compositionally biased region" description="Basic and acidic residues" evidence="1">
    <location>
        <begin position="260"/>
        <end position="270"/>
    </location>
</feature>
<feature type="compositionally biased region" description="Basic residues" evidence="1">
    <location>
        <begin position="234"/>
        <end position="243"/>
    </location>
</feature>
<evidence type="ECO:0000256" key="1">
    <source>
        <dbReference type="SAM" id="MobiDB-lite"/>
    </source>
</evidence>
<reference evidence="2 3" key="1">
    <citation type="submission" date="2016-10" db="EMBL/GenBank/DDBJ databases">
        <title>The genome sequence of Colletotrichum fioriniae PJ7.</title>
        <authorList>
            <person name="Baroncelli R."/>
        </authorList>
    </citation>
    <scope>NUCLEOTIDE SEQUENCE [LARGE SCALE GENOMIC DNA]</scope>
    <source>
        <strain evidence="2 3">IMI 309622</strain>
    </source>
</reference>
<dbReference type="EMBL" id="MOOE01000008">
    <property type="protein sequence ID" value="KAK1526068.1"/>
    <property type="molecule type" value="Genomic_DNA"/>
</dbReference>
<feature type="compositionally biased region" description="Polar residues" evidence="1">
    <location>
        <begin position="247"/>
        <end position="259"/>
    </location>
</feature>
<evidence type="ECO:0000313" key="2">
    <source>
        <dbReference type="EMBL" id="KAK1526068.1"/>
    </source>
</evidence>
<keyword evidence="3" id="KW-1185">Reference proteome</keyword>
<sequence length="517" mass="58735">MSSDRPMDAPTPEEGAQRRYFISRTDFETSDNTHIFQRDALEKVIDDGVLDLTDTEGNTHKYTVVKPLGADDDDDQEDDTQDGDGDGGSDHGDDPEQPDPSLECPAFAGMKRSSVLSALKKWRFALFGLTRPLPLLARHHTWNLEQNKHLLDGEGKVAFPHPGIEDEGLTVVDTKGDRFFVPLILHHRSQAWDDGLRAKAIMDIIEALFRDTVTLSIPEDLSPVAKRRIRRLQKHKAWQKRNRGPPLTQNQSGLDNSATEQDRQKRSASEMNEEFWKAVEEVRSGALTVRQAVSKYETVSLGYLTPFAVRPDAEDLHRRRLLAFEDIKSGFSVFKAYKRNRLSAKDLDWFRRRELAHDPDLELRNIGAAIAAVLTENMSPVDAAKKYKIKHKVLRRQIHPLKVWKHEVEQVRRAKAAAADVDKGVMSLKEAEEVYKMRKATIAIYLAQPRTAGDMQAKKEERQKRIKLAAADCEAGNLSIKEAIEKYNVKREDIWAQSSIPQWRRPKPESESGPSNQ</sequence>
<feature type="compositionally biased region" description="Acidic residues" evidence="1">
    <location>
        <begin position="70"/>
        <end position="87"/>
    </location>
</feature>
<feature type="region of interest" description="Disordered" evidence="1">
    <location>
        <begin position="52"/>
        <end position="106"/>
    </location>
</feature>
<dbReference type="Proteomes" id="UP001240678">
    <property type="component" value="Unassembled WGS sequence"/>
</dbReference>
<proteinExistence type="predicted"/>
<gene>
    <name evidence="2" type="ORF">CCOS01_08486</name>
</gene>
<evidence type="ECO:0000313" key="3">
    <source>
        <dbReference type="Proteomes" id="UP001240678"/>
    </source>
</evidence>
<protein>
    <submittedName>
        <fullName evidence="2">Uncharacterized protein</fullName>
    </submittedName>
</protein>
<organism evidence="2 3">
    <name type="scientific">Colletotrichum costaricense</name>
    <dbReference type="NCBI Taxonomy" id="1209916"/>
    <lineage>
        <taxon>Eukaryota</taxon>
        <taxon>Fungi</taxon>
        <taxon>Dikarya</taxon>
        <taxon>Ascomycota</taxon>
        <taxon>Pezizomycotina</taxon>
        <taxon>Sordariomycetes</taxon>
        <taxon>Hypocreomycetidae</taxon>
        <taxon>Glomerellales</taxon>
        <taxon>Glomerellaceae</taxon>
        <taxon>Colletotrichum</taxon>
        <taxon>Colletotrichum acutatum species complex</taxon>
    </lineage>
</organism>
<feature type="region of interest" description="Disordered" evidence="1">
    <location>
        <begin position="234"/>
        <end position="270"/>
    </location>
</feature>